<accession>A0A166QMH9</accession>
<evidence type="ECO:0000313" key="3">
    <source>
        <dbReference type="Proteomes" id="UP000076532"/>
    </source>
</evidence>
<proteinExistence type="predicted"/>
<feature type="region of interest" description="Disordered" evidence="1">
    <location>
        <begin position="194"/>
        <end position="242"/>
    </location>
</feature>
<dbReference type="Proteomes" id="UP000076532">
    <property type="component" value="Unassembled WGS sequence"/>
</dbReference>
<gene>
    <name evidence="2" type="ORF">FIBSPDRAFT_886578</name>
</gene>
<reference evidence="2 3" key="1">
    <citation type="journal article" date="2016" name="Mol. Biol. Evol.">
        <title>Comparative Genomics of Early-Diverging Mushroom-Forming Fungi Provides Insights into the Origins of Lignocellulose Decay Capabilities.</title>
        <authorList>
            <person name="Nagy L.G."/>
            <person name="Riley R."/>
            <person name="Tritt A."/>
            <person name="Adam C."/>
            <person name="Daum C."/>
            <person name="Floudas D."/>
            <person name="Sun H."/>
            <person name="Yadav J.S."/>
            <person name="Pangilinan J."/>
            <person name="Larsson K.H."/>
            <person name="Matsuura K."/>
            <person name="Barry K."/>
            <person name="Labutti K."/>
            <person name="Kuo R."/>
            <person name="Ohm R.A."/>
            <person name="Bhattacharya S.S."/>
            <person name="Shirouzu T."/>
            <person name="Yoshinaga Y."/>
            <person name="Martin F.M."/>
            <person name="Grigoriev I.V."/>
            <person name="Hibbett D.S."/>
        </authorList>
    </citation>
    <scope>NUCLEOTIDE SEQUENCE [LARGE SCALE GENOMIC DNA]</scope>
    <source>
        <strain evidence="2 3">CBS 109695</strain>
    </source>
</reference>
<name>A0A166QMH9_9AGAM</name>
<evidence type="ECO:0000313" key="2">
    <source>
        <dbReference type="EMBL" id="KZP27329.1"/>
    </source>
</evidence>
<dbReference type="AlphaFoldDB" id="A0A166QMH9"/>
<organism evidence="2 3">
    <name type="scientific">Athelia psychrophila</name>
    <dbReference type="NCBI Taxonomy" id="1759441"/>
    <lineage>
        <taxon>Eukaryota</taxon>
        <taxon>Fungi</taxon>
        <taxon>Dikarya</taxon>
        <taxon>Basidiomycota</taxon>
        <taxon>Agaricomycotina</taxon>
        <taxon>Agaricomycetes</taxon>
        <taxon>Agaricomycetidae</taxon>
        <taxon>Atheliales</taxon>
        <taxon>Atheliaceae</taxon>
        <taxon>Athelia</taxon>
    </lineage>
</organism>
<protein>
    <submittedName>
        <fullName evidence="2">Uncharacterized protein</fullName>
    </submittedName>
</protein>
<dbReference type="OrthoDB" id="3235325at2759"/>
<keyword evidence="3" id="KW-1185">Reference proteome</keyword>
<evidence type="ECO:0000256" key="1">
    <source>
        <dbReference type="SAM" id="MobiDB-lite"/>
    </source>
</evidence>
<sequence>MEAERVQVAACLWRFMENESRLDITQATQPSIPPKQADYPRVRFWHRVDYSTEDESDNVNGRNLRQMEDENGTPIPEMECQMIREYSRSFFNQEILQQPQNLPRLWREATGDLIAKAVLAITTTFPNFRLCDNNWKVNHFISPFYSDWKETHPTAPVGITVEQTRVPNTEGISVSRKRKHTTASSPIIKRTRTSASTIVSVEGEQDSGGDKLSTNGERSGSEVRELQAGAKKQFGSRAQSYDPGPSYTVFNTYADGPEVIEGGRFDFMLTQVGSK</sequence>
<dbReference type="EMBL" id="KV417509">
    <property type="protein sequence ID" value="KZP27329.1"/>
    <property type="molecule type" value="Genomic_DNA"/>
</dbReference>